<dbReference type="EMBL" id="JBHSOC010000059">
    <property type="protein sequence ID" value="MFC5644992.1"/>
    <property type="molecule type" value="Genomic_DNA"/>
</dbReference>
<dbReference type="Pfam" id="PF19984">
    <property type="entry name" value="DUF6420"/>
    <property type="match status" value="1"/>
</dbReference>
<proteinExistence type="predicted"/>
<name>A0ABW0VGK4_9ACTN</name>
<dbReference type="Proteomes" id="UP001596066">
    <property type="component" value="Unassembled WGS sequence"/>
</dbReference>
<dbReference type="InterPro" id="IPR046305">
    <property type="entry name" value="DUF6420"/>
</dbReference>
<protein>
    <submittedName>
        <fullName evidence="1">DUF6420 family protein</fullName>
    </submittedName>
</protein>
<comment type="caution">
    <text evidence="1">The sequence shown here is derived from an EMBL/GenBank/DDBJ whole genome shotgun (WGS) entry which is preliminary data.</text>
</comment>
<reference evidence="2" key="1">
    <citation type="journal article" date="2019" name="Int. J. Syst. Evol. Microbiol.">
        <title>The Global Catalogue of Microorganisms (GCM) 10K type strain sequencing project: providing services to taxonomists for standard genome sequencing and annotation.</title>
        <authorList>
            <consortium name="The Broad Institute Genomics Platform"/>
            <consortium name="The Broad Institute Genome Sequencing Center for Infectious Disease"/>
            <person name="Wu L."/>
            <person name="Ma J."/>
        </authorList>
    </citation>
    <scope>NUCLEOTIDE SEQUENCE [LARGE SCALE GENOMIC DNA]</scope>
    <source>
        <strain evidence="2">CGMCC 4.1622</strain>
    </source>
</reference>
<sequence>MEDDRGMFGPYREFDGLPPLRRSELGLPLAHPYGEVAAGRYITPGGGRLTVVEEPGHHWITLDHLGCDAQTTPEKHEAFKRLALAAEAHCLLAGCRHEARFAASSIRRTFEVRNGTIELRVFVRALLAIELGDHTPVDRLTAAATAAAGPVRPPHTGD</sequence>
<accession>A0ABW0VGK4</accession>
<evidence type="ECO:0000313" key="1">
    <source>
        <dbReference type="EMBL" id="MFC5644992.1"/>
    </source>
</evidence>
<dbReference type="RefSeq" id="WP_346148217.1">
    <property type="nucleotide sequence ID" value="NZ_BAAAUA010000045.1"/>
</dbReference>
<evidence type="ECO:0000313" key="2">
    <source>
        <dbReference type="Proteomes" id="UP001596066"/>
    </source>
</evidence>
<organism evidence="1 2">
    <name type="scientific">Kitasatospora cinereorecta</name>
    <dbReference type="NCBI Taxonomy" id="285560"/>
    <lineage>
        <taxon>Bacteria</taxon>
        <taxon>Bacillati</taxon>
        <taxon>Actinomycetota</taxon>
        <taxon>Actinomycetes</taxon>
        <taxon>Kitasatosporales</taxon>
        <taxon>Streptomycetaceae</taxon>
        <taxon>Kitasatospora</taxon>
    </lineage>
</organism>
<gene>
    <name evidence="1" type="ORF">ACFPZF_26995</name>
</gene>
<keyword evidence="2" id="KW-1185">Reference proteome</keyword>